<dbReference type="InterPro" id="IPR053180">
    <property type="entry name" value="Ca-binding_acidic-repeat"/>
</dbReference>
<evidence type="ECO:0000256" key="1">
    <source>
        <dbReference type="ARBA" id="ARBA00004613"/>
    </source>
</evidence>
<dbReference type="InterPro" id="IPR018247">
    <property type="entry name" value="EF_Hand_1_Ca_BS"/>
</dbReference>
<organism evidence="7 8">
    <name type="scientific">Candidatus Uhrbacteria bacterium RIFCSPLOWO2_01_FULL_47_25</name>
    <dbReference type="NCBI Taxonomy" id="1802402"/>
    <lineage>
        <taxon>Bacteria</taxon>
        <taxon>Candidatus Uhriibacteriota</taxon>
    </lineage>
</organism>
<feature type="compositionally biased region" description="Acidic residues" evidence="5">
    <location>
        <begin position="127"/>
        <end position="136"/>
    </location>
</feature>
<evidence type="ECO:0000256" key="6">
    <source>
        <dbReference type="SAM" id="Phobius"/>
    </source>
</evidence>
<keyword evidence="4" id="KW-0106">Calcium</keyword>
<evidence type="ECO:0000256" key="5">
    <source>
        <dbReference type="SAM" id="MobiDB-lite"/>
    </source>
</evidence>
<dbReference type="EMBL" id="MGEK01000001">
    <property type="protein sequence ID" value="OGL83203.1"/>
    <property type="molecule type" value="Genomic_DNA"/>
</dbReference>
<dbReference type="InterPro" id="IPR028974">
    <property type="entry name" value="TSP_type-3_rpt"/>
</dbReference>
<feature type="compositionally biased region" description="Polar residues" evidence="5">
    <location>
        <begin position="151"/>
        <end position="166"/>
    </location>
</feature>
<reference evidence="7 8" key="1">
    <citation type="journal article" date="2016" name="Nat. Commun.">
        <title>Thousands of microbial genomes shed light on interconnected biogeochemical processes in an aquifer system.</title>
        <authorList>
            <person name="Anantharaman K."/>
            <person name="Brown C.T."/>
            <person name="Hug L.A."/>
            <person name="Sharon I."/>
            <person name="Castelle C.J."/>
            <person name="Probst A.J."/>
            <person name="Thomas B.C."/>
            <person name="Singh A."/>
            <person name="Wilkins M.J."/>
            <person name="Karaoz U."/>
            <person name="Brodie E.L."/>
            <person name="Williams K.H."/>
            <person name="Hubbard S.S."/>
            <person name="Banfield J.F."/>
        </authorList>
    </citation>
    <scope>NUCLEOTIDE SEQUENCE [LARGE SCALE GENOMIC DNA]</scope>
</reference>
<keyword evidence="3" id="KW-0732">Signal</keyword>
<accession>A0A1F7UY56</accession>
<dbReference type="AlphaFoldDB" id="A0A1F7UY56"/>
<dbReference type="SUPFAM" id="SSF103647">
    <property type="entry name" value="TSP type-3 repeat"/>
    <property type="match status" value="1"/>
</dbReference>
<comment type="subcellular location">
    <subcellularLocation>
        <location evidence="1">Secreted</location>
    </subcellularLocation>
</comment>
<evidence type="ECO:0008006" key="9">
    <source>
        <dbReference type="Google" id="ProtNLM"/>
    </source>
</evidence>
<keyword evidence="6" id="KW-0472">Membrane</keyword>
<evidence type="ECO:0000256" key="3">
    <source>
        <dbReference type="ARBA" id="ARBA00022729"/>
    </source>
</evidence>
<evidence type="ECO:0000256" key="4">
    <source>
        <dbReference type="ARBA" id="ARBA00022837"/>
    </source>
</evidence>
<gene>
    <name evidence="7" type="ORF">A2936_04685</name>
</gene>
<dbReference type="PANTHER" id="PTHR37467">
    <property type="entry name" value="EXPORTED CALCIUM-BINDING GLYCOPROTEIN-RELATED"/>
    <property type="match status" value="1"/>
</dbReference>
<feature type="region of interest" description="Disordered" evidence="5">
    <location>
        <begin position="219"/>
        <end position="239"/>
    </location>
</feature>
<dbReference type="Pfam" id="PF18884">
    <property type="entry name" value="TSP3_bac"/>
    <property type="match status" value="2"/>
</dbReference>
<feature type="transmembrane region" description="Helical" evidence="6">
    <location>
        <begin position="52"/>
        <end position="73"/>
    </location>
</feature>
<dbReference type="PROSITE" id="PS00018">
    <property type="entry name" value="EF_HAND_1"/>
    <property type="match status" value="1"/>
</dbReference>
<keyword evidence="2" id="KW-0964">Secreted</keyword>
<sequence length="284" mass="30230">MAHSAVVAYGYEGWINPWGSTRFIVNFFAIVTQWFTGLWSNLLAAIQRRSQILLFVLVLFIGVSTVVLGSVSIKRSIEAPFAQNKTNALATAEQTGAINIKKDTDGDGLLDSDELSAYGTSPYLADSDSDGVSDGEEIAKGTDPNCPAGKTCTTSAIQPPATSGSSIGDILTGRISSPSATPSVAELRDILKQGGLPANQVDALSDEQILQAYNESLAKTQGNNSSPDTAPATDTSSNLTAEQIRSLLISNGVPEENIKNVSDEDLMRIYDETIQELQQKQTKP</sequence>
<dbReference type="InterPro" id="IPR059100">
    <property type="entry name" value="TSP3_bac"/>
</dbReference>
<feature type="transmembrane region" description="Helical" evidence="6">
    <location>
        <begin position="23"/>
        <end position="45"/>
    </location>
</feature>
<feature type="region of interest" description="Disordered" evidence="5">
    <location>
        <begin position="121"/>
        <end position="167"/>
    </location>
</feature>
<name>A0A1F7UY56_9BACT</name>
<proteinExistence type="predicted"/>
<keyword evidence="6" id="KW-1133">Transmembrane helix</keyword>
<evidence type="ECO:0000256" key="2">
    <source>
        <dbReference type="ARBA" id="ARBA00022525"/>
    </source>
</evidence>
<protein>
    <recommendedName>
        <fullName evidence="9">EF-hand domain-containing protein</fullName>
    </recommendedName>
</protein>
<evidence type="ECO:0000313" key="8">
    <source>
        <dbReference type="Proteomes" id="UP000176846"/>
    </source>
</evidence>
<comment type="caution">
    <text evidence="7">The sequence shown here is derived from an EMBL/GenBank/DDBJ whole genome shotgun (WGS) entry which is preliminary data.</text>
</comment>
<dbReference type="GO" id="GO:0005509">
    <property type="term" value="F:calcium ion binding"/>
    <property type="evidence" value="ECO:0007669"/>
    <property type="project" value="InterPro"/>
</dbReference>
<evidence type="ECO:0000313" key="7">
    <source>
        <dbReference type="EMBL" id="OGL83203.1"/>
    </source>
</evidence>
<keyword evidence="6" id="KW-0812">Transmembrane</keyword>
<dbReference type="PANTHER" id="PTHR37467:SF1">
    <property type="entry name" value="EXPORTED CALCIUM-BINDING GLYCOPROTEIN"/>
    <property type="match status" value="1"/>
</dbReference>
<dbReference type="Proteomes" id="UP000176846">
    <property type="component" value="Unassembled WGS sequence"/>
</dbReference>